<dbReference type="PANTHER" id="PTHR45820:SF4">
    <property type="entry name" value="ZINC TRANSPORTER 63C, ISOFORM F"/>
    <property type="match status" value="1"/>
</dbReference>
<dbReference type="Pfam" id="PF16916">
    <property type="entry name" value="ZT_dimer"/>
    <property type="match status" value="1"/>
</dbReference>
<name>A9V9M2_MONBE</name>
<keyword evidence="7 9" id="KW-0472">Membrane</keyword>
<proteinExistence type="inferred from homology"/>
<dbReference type="GeneID" id="5894713"/>
<keyword evidence="3" id="KW-0813">Transport</keyword>
<protein>
    <submittedName>
        <fullName evidence="12">Uncharacterized protein</fullName>
    </submittedName>
</protein>
<feature type="transmembrane region" description="Helical" evidence="9">
    <location>
        <begin position="710"/>
        <end position="733"/>
    </location>
</feature>
<dbReference type="Gene3D" id="1.25.40.20">
    <property type="entry name" value="Ankyrin repeat-containing domain"/>
    <property type="match status" value="3"/>
</dbReference>
<evidence type="ECO:0000256" key="4">
    <source>
        <dbReference type="ARBA" id="ARBA00022692"/>
    </source>
</evidence>
<feature type="domain" description="Cation efflux protein cytoplasmic" evidence="11">
    <location>
        <begin position="940"/>
        <end position="1012"/>
    </location>
</feature>
<dbReference type="AlphaFoldDB" id="A9V9M2"/>
<dbReference type="InterPro" id="IPR027469">
    <property type="entry name" value="Cation_efflux_TMD_sf"/>
</dbReference>
<dbReference type="InterPro" id="IPR027470">
    <property type="entry name" value="Cation_efflux_CTD"/>
</dbReference>
<evidence type="ECO:0000256" key="7">
    <source>
        <dbReference type="ARBA" id="ARBA00023136"/>
    </source>
</evidence>
<dbReference type="InterPro" id="IPR002110">
    <property type="entry name" value="Ankyrin_rpt"/>
</dbReference>
<feature type="repeat" description="ANK" evidence="8">
    <location>
        <begin position="490"/>
        <end position="523"/>
    </location>
</feature>
<dbReference type="InterPro" id="IPR036770">
    <property type="entry name" value="Ankyrin_rpt-contain_sf"/>
</dbReference>
<keyword evidence="8" id="KW-0040">ANK repeat</keyword>
<evidence type="ECO:0000313" key="13">
    <source>
        <dbReference type="Proteomes" id="UP000001357"/>
    </source>
</evidence>
<dbReference type="GO" id="GO:0016020">
    <property type="term" value="C:membrane"/>
    <property type="evidence" value="ECO:0000318"/>
    <property type="project" value="GO_Central"/>
</dbReference>
<accession>A9V9M2</accession>
<feature type="transmembrane region" description="Helical" evidence="9">
    <location>
        <begin position="904"/>
        <end position="928"/>
    </location>
</feature>
<keyword evidence="13" id="KW-1185">Reference proteome</keyword>
<feature type="transmembrane region" description="Helical" evidence="9">
    <location>
        <begin position="837"/>
        <end position="862"/>
    </location>
</feature>
<evidence type="ECO:0000256" key="8">
    <source>
        <dbReference type="PROSITE-ProRule" id="PRU00023"/>
    </source>
</evidence>
<dbReference type="InParanoid" id="A9V9M2"/>
<comment type="similarity">
    <text evidence="2">Belongs to the cation diffusion facilitator (CDF) transporter (TC 2.A.4) family. SLC30A subfamily.</text>
</comment>
<dbReference type="SUPFAM" id="SSF48403">
    <property type="entry name" value="Ankyrin repeat"/>
    <property type="match status" value="2"/>
</dbReference>
<keyword evidence="4 9" id="KW-0812">Transmembrane</keyword>
<dbReference type="Pfam" id="PF01545">
    <property type="entry name" value="Cation_efflux"/>
    <property type="match status" value="1"/>
</dbReference>
<evidence type="ECO:0000256" key="6">
    <source>
        <dbReference type="ARBA" id="ARBA00022989"/>
    </source>
</evidence>
<feature type="transmembrane region" description="Helical" evidence="9">
    <location>
        <begin position="754"/>
        <end position="773"/>
    </location>
</feature>
<dbReference type="NCBIfam" id="TIGR01297">
    <property type="entry name" value="CDF"/>
    <property type="match status" value="1"/>
</dbReference>
<dbReference type="STRING" id="81824.A9V9M2"/>
<keyword evidence="6 9" id="KW-1133">Transmembrane helix</keyword>
<comment type="subcellular location">
    <subcellularLocation>
        <location evidence="1">Membrane</location>
        <topology evidence="1">Multi-pass membrane protein</topology>
    </subcellularLocation>
</comment>
<dbReference type="PROSITE" id="PS50088">
    <property type="entry name" value="ANK_REPEAT"/>
    <property type="match status" value="2"/>
</dbReference>
<organism evidence="12 13">
    <name type="scientific">Monosiga brevicollis</name>
    <name type="common">Choanoflagellate</name>
    <dbReference type="NCBI Taxonomy" id="81824"/>
    <lineage>
        <taxon>Eukaryota</taxon>
        <taxon>Choanoflagellata</taxon>
        <taxon>Craspedida</taxon>
        <taxon>Salpingoecidae</taxon>
        <taxon>Monosiga</taxon>
    </lineage>
</organism>
<dbReference type="eggNOG" id="KOG4177">
    <property type="taxonomic scope" value="Eukaryota"/>
</dbReference>
<feature type="transmembrane region" description="Helical" evidence="9">
    <location>
        <begin position="779"/>
        <end position="797"/>
    </location>
</feature>
<dbReference type="SMART" id="SM00248">
    <property type="entry name" value="ANK"/>
    <property type="match status" value="10"/>
</dbReference>
<evidence type="ECO:0000256" key="9">
    <source>
        <dbReference type="SAM" id="Phobius"/>
    </source>
</evidence>
<dbReference type="InterPro" id="IPR058533">
    <property type="entry name" value="Cation_efflux_TM"/>
</dbReference>
<evidence type="ECO:0000256" key="2">
    <source>
        <dbReference type="ARBA" id="ARBA00008873"/>
    </source>
</evidence>
<dbReference type="eggNOG" id="KOG1483">
    <property type="taxonomic scope" value="Eukaryota"/>
</dbReference>
<evidence type="ECO:0000256" key="3">
    <source>
        <dbReference type="ARBA" id="ARBA00022448"/>
    </source>
</evidence>
<evidence type="ECO:0000256" key="5">
    <source>
        <dbReference type="ARBA" id="ARBA00022833"/>
    </source>
</evidence>
<dbReference type="EMBL" id="CH991571">
    <property type="protein sequence ID" value="EDQ85693.1"/>
    <property type="molecule type" value="Genomic_DNA"/>
</dbReference>
<feature type="transmembrane region" description="Helical" evidence="9">
    <location>
        <begin position="874"/>
        <end position="897"/>
    </location>
</feature>
<evidence type="ECO:0000259" key="11">
    <source>
        <dbReference type="Pfam" id="PF16916"/>
    </source>
</evidence>
<sequence length="1059" mass="115561">MASDEATLPSPGDGAATCITTQEPAFSVDDITACFKRCQRLIKQLAPRPTPTTNDDAADTPLTRALDEVLVENPPLLLATLAHGPPQPWQPALTETACFRNCRPALRWLLAHGADLHACNDQGQNLAFTAAASNHVALLDFLHHLGLDVNVQDHRRRTCAFLAAERGHLEALRWCLHHQSVSPDHEDHEGLTLLAAACEKGKLNVVTLLTQPPYNAQPARYGFLQSPPILAACRQGQLHVVQYLVEHCHARLEGESPAEHVFAQNALAAAAAHGHDNVLRYLLDQHTFHASSWRSALTRTAAHGHTSTFALLLHHLPSLDCAQRIIPTHQYLLQAALEAARHDRVLVLQQLLLPSTPSTHLPFDLKLAARLVALSAAQAQATTLAWIVDQYIEHGLTASADHRHTEASVAASATASSSSSSSFRSSFGRWRNSLRVPQASGRRHRRRALLEHLQSSAALHAAAEGGQLENVRYMVLDLGLGVNSHMGASEADTPLHRAAKLREVNVVAWLLANTDARVDEVNKHGETPLHIACSHGAVTSAQWLVGFGASRTVRDHLNRTPLGVIVDSPFYDYMDLAKPWSALEMAVDARLIPLLRQGCADGYFWRLCTDPVGLLHRASQPSVRNGAPPDPDVQRLVSDMVAPWSPENHYLRSLGFKRVVVALLVARRRLLQDAGRLNRTVLGRLRAISAFERSSGFERGAPEPALAQDIWFAIFTALDPGCDAISLAVAYWAERSKMQGASDRMTFGWRRTELLGGISNGIFLIVIAIMITLQTVPLFIEPDGIVMVVAVVINTGMEVDRLRAMGMHMVSPVASIEATAARPTASMMEIAPTRMTMTAMVTAIAMMMSMPTVTATAAATVILRAADHNMWGLFLHFAGDVFTSLLVLVVGLLVYFFKQTDHPWVVYADPVASVLSSIVIFVSAVPLVRSCGLILLQSSPSDVDVQRLSGEILQVEGIVDLHELHVWQLVDGVVIGTMHVKVISTKAWPQLMTRLQDLLHKYNIHSATIQPEYVDLTAEQVVAGTCQPYGNCVQGCIADVCCEPNGFGLRQRIVPEDSA</sequence>
<dbReference type="Proteomes" id="UP000001357">
    <property type="component" value="Unassembled WGS sequence"/>
</dbReference>
<dbReference type="SUPFAM" id="SSF161111">
    <property type="entry name" value="Cation efflux protein transmembrane domain-like"/>
    <property type="match status" value="1"/>
</dbReference>
<dbReference type="GO" id="GO:0010312">
    <property type="term" value="P:detoxification of zinc ion"/>
    <property type="evidence" value="ECO:0000318"/>
    <property type="project" value="GO_Central"/>
</dbReference>
<dbReference type="SUPFAM" id="SSF160240">
    <property type="entry name" value="Cation efflux protein cytoplasmic domain-like"/>
    <property type="match status" value="1"/>
</dbReference>
<dbReference type="InterPro" id="IPR002524">
    <property type="entry name" value="Cation_efflux"/>
</dbReference>
<dbReference type="InterPro" id="IPR036837">
    <property type="entry name" value="Cation_efflux_CTD_sf"/>
</dbReference>
<evidence type="ECO:0000256" key="1">
    <source>
        <dbReference type="ARBA" id="ARBA00004141"/>
    </source>
</evidence>
<dbReference type="Pfam" id="PF12796">
    <property type="entry name" value="Ank_2"/>
    <property type="match status" value="3"/>
</dbReference>
<dbReference type="Gene3D" id="1.20.1510.10">
    <property type="entry name" value="Cation efflux protein transmembrane domain"/>
    <property type="match status" value="1"/>
</dbReference>
<feature type="repeat" description="ANK" evidence="8">
    <location>
        <begin position="524"/>
        <end position="556"/>
    </location>
</feature>
<dbReference type="RefSeq" id="XP_001749408.1">
    <property type="nucleotide sequence ID" value="XM_001749356.1"/>
</dbReference>
<dbReference type="GO" id="GO:0071577">
    <property type="term" value="P:zinc ion transmembrane transport"/>
    <property type="evidence" value="ECO:0000318"/>
    <property type="project" value="GO_Central"/>
</dbReference>
<gene>
    <name evidence="12" type="ORF">MONBRDRAFT_34104</name>
</gene>
<evidence type="ECO:0000259" key="10">
    <source>
        <dbReference type="Pfam" id="PF01545"/>
    </source>
</evidence>
<dbReference type="PANTHER" id="PTHR45820">
    <property type="entry name" value="FI23527P1"/>
    <property type="match status" value="1"/>
</dbReference>
<keyword evidence="5" id="KW-0862">Zinc</keyword>
<dbReference type="KEGG" id="mbr:MONBRDRAFT_34104"/>
<dbReference type="GO" id="GO:0006882">
    <property type="term" value="P:intracellular zinc ion homeostasis"/>
    <property type="evidence" value="ECO:0000318"/>
    <property type="project" value="GO_Central"/>
</dbReference>
<dbReference type="PROSITE" id="PS50297">
    <property type="entry name" value="ANK_REP_REGION"/>
    <property type="match status" value="1"/>
</dbReference>
<dbReference type="GO" id="GO:0005385">
    <property type="term" value="F:zinc ion transmembrane transporter activity"/>
    <property type="evidence" value="ECO:0000318"/>
    <property type="project" value="GO_Central"/>
</dbReference>
<feature type="domain" description="Cation efflux protein transmembrane" evidence="10">
    <location>
        <begin position="721"/>
        <end position="936"/>
    </location>
</feature>
<reference evidence="12 13" key="1">
    <citation type="journal article" date="2008" name="Nature">
        <title>The genome of the choanoflagellate Monosiga brevicollis and the origin of metazoans.</title>
        <authorList>
            <consortium name="JGI Sequencing"/>
            <person name="King N."/>
            <person name="Westbrook M.J."/>
            <person name="Young S.L."/>
            <person name="Kuo A."/>
            <person name="Abedin M."/>
            <person name="Chapman J."/>
            <person name="Fairclough S."/>
            <person name="Hellsten U."/>
            <person name="Isogai Y."/>
            <person name="Letunic I."/>
            <person name="Marr M."/>
            <person name="Pincus D."/>
            <person name="Putnam N."/>
            <person name="Rokas A."/>
            <person name="Wright K.J."/>
            <person name="Zuzow R."/>
            <person name="Dirks W."/>
            <person name="Good M."/>
            <person name="Goodstein D."/>
            <person name="Lemons D."/>
            <person name="Li W."/>
            <person name="Lyons J.B."/>
            <person name="Morris A."/>
            <person name="Nichols S."/>
            <person name="Richter D.J."/>
            <person name="Salamov A."/>
            <person name="Bork P."/>
            <person name="Lim W.A."/>
            <person name="Manning G."/>
            <person name="Miller W.T."/>
            <person name="McGinnis W."/>
            <person name="Shapiro H."/>
            <person name="Tjian R."/>
            <person name="Grigoriev I.V."/>
            <person name="Rokhsar D."/>
        </authorList>
    </citation>
    <scope>NUCLEOTIDE SEQUENCE [LARGE SCALE GENOMIC DNA]</scope>
    <source>
        <strain evidence="13">MX1 / ATCC 50154</strain>
    </source>
</reference>
<evidence type="ECO:0000313" key="12">
    <source>
        <dbReference type="EMBL" id="EDQ85693.1"/>
    </source>
</evidence>